<gene>
    <name evidence="2" type="ORF">FHX33_002101</name>
</gene>
<dbReference type="Gene3D" id="1.10.287.1060">
    <property type="entry name" value="ESAT-6-like"/>
    <property type="match status" value="1"/>
</dbReference>
<accession>A0A7W4UX26</accession>
<dbReference type="SUPFAM" id="SSF140453">
    <property type="entry name" value="EsxAB dimer-like"/>
    <property type="match status" value="1"/>
</dbReference>
<dbReference type="RefSeq" id="WP_021763682.1">
    <property type="nucleotide sequence ID" value="NZ_JACHVP010000002.1"/>
</dbReference>
<evidence type="ECO:0000313" key="3">
    <source>
        <dbReference type="Proteomes" id="UP000538196"/>
    </source>
</evidence>
<comment type="similarity">
    <text evidence="1">Belongs to the WXG100 family.</text>
</comment>
<reference evidence="2 3" key="1">
    <citation type="submission" date="2020-08" db="EMBL/GenBank/DDBJ databases">
        <title>Sequencing the genomes of 1000 actinobacteria strains.</title>
        <authorList>
            <person name="Klenk H.-P."/>
        </authorList>
    </citation>
    <scope>NUCLEOTIDE SEQUENCE [LARGE SCALE GENOMIC DNA]</scope>
    <source>
        <strain evidence="2 3">DSM 20146</strain>
    </source>
</reference>
<dbReference type="InterPro" id="IPR010310">
    <property type="entry name" value="T7SS_ESAT-6-like"/>
</dbReference>
<evidence type="ECO:0000256" key="1">
    <source>
        <dbReference type="RuleBase" id="RU362001"/>
    </source>
</evidence>
<dbReference type="Pfam" id="PF06013">
    <property type="entry name" value="WXG100"/>
    <property type="match status" value="1"/>
</dbReference>
<protein>
    <recommendedName>
        <fullName evidence="1">ESAT-6-like protein</fullName>
    </recommendedName>
</protein>
<keyword evidence="3" id="KW-1185">Reference proteome</keyword>
<comment type="caution">
    <text evidence="2">The sequence shown here is derived from an EMBL/GenBank/DDBJ whole genome shotgun (WGS) entry which is preliminary data.</text>
</comment>
<dbReference type="NCBIfam" id="TIGR03930">
    <property type="entry name" value="WXG100_ESAT6"/>
    <property type="match status" value="1"/>
</dbReference>
<organism evidence="2 3">
    <name type="scientific">Leifsonia aquatica</name>
    <name type="common">Corynebacterium aquaticum</name>
    <dbReference type="NCBI Taxonomy" id="144185"/>
    <lineage>
        <taxon>Bacteria</taxon>
        <taxon>Bacillati</taxon>
        <taxon>Actinomycetota</taxon>
        <taxon>Actinomycetes</taxon>
        <taxon>Micrococcales</taxon>
        <taxon>Microbacteriaceae</taxon>
        <taxon>Leifsonia</taxon>
    </lineage>
</organism>
<proteinExistence type="inferred from homology"/>
<sequence length="95" mass="10514">MTEFRVDPDKLEELAGELRRRGERLSEGREVLAKAARGVAGKWSGGARDEFVAAHTRWDQDHRTQVEELAGAAAIAEAAAATYREVDRAVAEMFE</sequence>
<dbReference type="InterPro" id="IPR036689">
    <property type="entry name" value="ESAT-6-like_sf"/>
</dbReference>
<name>A0A7W4UX26_LEIAQ</name>
<dbReference type="Proteomes" id="UP000538196">
    <property type="component" value="Unassembled WGS sequence"/>
</dbReference>
<dbReference type="AlphaFoldDB" id="A0A7W4UX26"/>
<evidence type="ECO:0000313" key="2">
    <source>
        <dbReference type="EMBL" id="MBB2967338.1"/>
    </source>
</evidence>
<dbReference type="EMBL" id="JACHVP010000002">
    <property type="protein sequence ID" value="MBB2967338.1"/>
    <property type="molecule type" value="Genomic_DNA"/>
</dbReference>